<evidence type="ECO:0000256" key="3">
    <source>
        <dbReference type="ARBA" id="ARBA00022750"/>
    </source>
</evidence>
<dbReference type="EMBL" id="UGYZ01000002">
    <property type="protein sequence ID" value="SUJ03468.1"/>
    <property type="molecule type" value="Genomic_DNA"/>
</dbReference>
<dbReference type="Pfam" id="PF01750">
    <property type="entry name" value="HycI"/>
    <property type="match status" value="1"/>
</dbReference>
<dbReference type="GO" id="GO:0016485">
    <property type="term" value="P:protein processing"/>
    <property type="evidence" value="ECO:0007669"/>
    <property type="project" value="TreeGrafter"/>
</dbReference>
<dbReference type="InterPro" id="IPR000671">
    <property type="entry name" value="Peptidase_A31"/>
</dbReference>
<dbReference type="Gene3D" id="3.40.50.1450">
    <property type="entry name" value="HybD-like"/>
    <property type="match status" value="1"/>
</dbReference>
<dbReference type="Proteomes" id="UP000254519">
    <property type="component" value="Unassembled WGS sequence"/>
</dbReference>
<evidence type="ECO:0000313" key="5">
    <source>
        <dbReference type="EMBL" id="SUJ03468.1"/>
    </source>
</evidence>
<evidence type="ECO:0000256" key="2">
    <source>
        <dbReference type="ARBA" id="ARBA00022670"/>
    </source>
</evidence>
<dbReference type="PRINTS" id="PR00446">
    <property type="entry name" value="HYDRGNUPTAKE"/>
</dbReference>
<dbReference type="PANTHER" id="PTHR30302:SF1">
    <property type="entry name" value="HYDROGENASE 2 MATURATION PROTEASE"/>
    <property type="match status" value="1"/>
</dbReference>
<dbReference type="SUPFAM" id="SSF53163">
    <property type="entry name" value="HybD-like"/>
    <property type="match status" value="1"/>
</dbReference>
<keyword evidence="2 5" id="KW-0645">Protease</keyword>
<comment type="similarity">
    <text evidence="1">Belongs to the peptidase A31 family.</text>
</comment>
<dbReference type="InterPro" id="IPR023430">
    <property type="entry name" value="Pept_HybD-like_dom_sf"/>
</dbReference>
<name>A0A380BM47_SPOPA</name>
<proteinExistence type="inferred from homology"/>
<dbReference type="GO" id="GO:0004190">
    <property type="term" value="F:aspartic-type endopeptidase activity"/>
    <property type="evidence" value="ECO:0007669"/>
    <property type="project" value="UniProtKB-KW"/>
</dbReference>
<organism evidence="5 6">
    <name type="scientific">Sporosarcina pasteurii</name>
    <name type="common">Bacillus pasteurii</name>
    <dbReference type="NCBI Taxonomy" id="1474"/>
    <lineage>
        <taxon>Bacteria</taxon>
        <taxon>Bacillati</taxon>
        <taxon>Bacillota</taxon>
        <taxon>Bacilli</taxon>
        <taxon>Bacillales</taxon>
        <taxon>Caryophanaceae</taxon>
        <taxon>Sporosarcina</taxon>
    </lineage>
</organism>
<evidence type="ECO:0000256" key="1">
    <source>
        <dbReference type="ARBA" id="ARBA00006814"/>
    </source>
</evidence>
<dbReference type="OrthoDB" id="9794619at2"/>
<evidence type="ECO:0000313" key="6">
    <source>
        <dbReference type="Proteomes" id="UP000254519"/>
    </source>
</evidence>
<dbReference type="CDD" id="cd00518">
    <property type="entry name" value="H2MP"/>
    <property type="match status" value="1"/>
</dbReference>
<keyword evidence="6" id="KW-1185">Reference proteome</keyword>
<evidence type="ECO:0000256" key="4">
    <source>
        <dbReference type="ARBA" id="ARBA00022801"/>
    </source>
</evidence>
<sequence length="156" mass="17496">MGKIIVLGIGNRLMMDDGIGIYLVEHLAQLNRTSDVSFLIGESDIDYCMDQIMKASVVIIVDAVFSNSQPGELTVYPLAQLHEYHALDISAHNFHLFQALYQYTESIKGYLIGVEPFEIGFHIGLSETLSEKWKTILQDVSQSIDKLLEMESGISR</sequence>
<gene>
    <name evidence="5" type="primary">hybD</name>
    <name evidence="5" type="ORF">NCTC4822_01436</name>
</gene>
<dbReference type="NCBIfam" id="TIGR00072">
    <property type="entry name" value="hydrog_prot"/>
    <property type="match status" value="1"/>
</dbReference>
<dbReference type="PANTHER" id="PTHR30302">
    <property type="entry name" value="HYDROGENASE 1 MATURATION PROTEASE"/>
    <property type="match status" value="1"/>
</dbReference>
<dbReference type="AlphaFoldDB" id="A0A380BM47"/>
<dbReference type="GO" id="GO:0008047">
    <property type="term" value="F:enzyme activator activity"/>
    <property type="evidence" value="ECO:0007669"/>
    <property type="project" value="InterPro"/>
</dbReference>
<accession>A0A380BM47</accession>
<keyword evidence="4 5" id="KW-0378">Hydrolase</keyword>
<dbReference type="RefSeq" id="WP_115360811.1">
    <property type="nucleotide sequence ID" value="NZ_CP038012.1"/>
</dbReference>
<keyword evidence="3" id="KW-0064">Aspartyl protease</keyword>
<reference evidence="5 6" key="1">
    <citation type="submission" date="2018-06" db="EMBL/GenBank/DDBJ databases">
        <authorList>
            <consortium name="Pathogen Informatics"/>
            <person name="Doyle S."/>
        </authorList>
    </citation>
    <scope>NUCLEOTIDE SEQUENCE [LARGE SCALE GENOMIC DNA]</scope>
    <source>
        <strain evidence="6">ATCC 11859 / DSM 33 / NCIB 8841 / NCTC 4822</strain>
    </source>
</reference>
<protein>
    <submittedName>
        <fullName evidence="5">Hydrogenase 2 maturation protease</fullName>
        <ecNumber evidence="5">3.4.23.-</ecNumber>
    </submittedName>
</protein>
<dbReference type="EC" id="3.4.23.-" evidence="5"/>